<accession>A0A0F9KN09</accession>
<feature type="non-terminal residue" evidence="2">
    <location>
        <position position="1"/>
    </location>
</feature>
<evidence type="ECO:0000313" key="2">
    <source>
        <dbReference type="EMBL" id="KKM76186.1"/>
    </source>
</evidence>
<sequence>FNEKQLQANVEIYLQIEEAIKGIEKRIQEAGLVQKLEALKNEISLNTIKIENVETDYNRKNKDYTRYLNALKNEREEFQNSVEEILNEKVKINITFSF</sequence>
<keyword evidence="1" id="KW-0175">Coiled coil</keyword>
<organism evidence="2">
    <name type="scientific">marine sediment metagenome</name>
    <dbReference type="NCBI Taxonomy" id="412755"/>
    <lineage>
        <taxon>unclassified sequences</taxon>
        <taxon>metagenomes</taxon>
        <taxon>ecological metagenomes</taxon>
    </lineage>
</organism>
<protein>
    <submittedName>
        <fullName evidence="2">Uncharacterized protein</fullName>
    </submittedName>
</protein>
<reference evidence="2" key="1">
    <citation type="journal article" date="2015" name="Nature">
        <title>Complex archaea that bridge the gap between prokaryotes and eukaryotes.</title>
        <authorList>
            <person name="Spang A."/>
            <person name="Saw J.H."/>
            <person name="Jorgensen S.L."/>
            <person name="Zaremba-Niedzwiedzka K."/>
            <person name="Martijn J."/>
            <person name="Lind A.E."/>
            <person name="van Eijk R."/>
            <person name="Schleper C."/>
            <person name="Guy L."/>
            <person name="Ettema T.J."/>
        </authorList>
    </citation>
    <scope>NUCLEOTIDE SEQUENCE</scope>
</reference>
<evidence type="ECO:0000256" key="1">
    <source>
        <dbReference type="SAM" id="Coils"/>
    </source>
</evidence>
<name>A0A0F9KN09_9ZZZZ</name>
<proteinExistence type="predicted"/>
<dbReference type="AlphaFoldDB" id="A0A0F9KN09"/>
<gene>
    <name evidence="2" type="ORF">LCGC14_1382630</name>
</gene>
<dbReference type="EMBL" id="LAZR01008851">
    <property type="protein sequence ID" value="KKM76186.1"/>
    <property type="molecule type" value="Genomic_DNA"/>
</dbReference>
<feature type="coiled-coil region" evidence="1">
    <location>
        <begin position="36"/>
        <end position="88"/>
    </location>
</feature>
<comment type="caution">
    <text evidence="2">The sequence shown here is derived from an EMBL/GenBank/DDBJ whole genome shotgun (WGS) entry which is preliminary data.</text>
</comment>